<keyword evidence="3" id="KW-1185">Reference proteome</keyword>
<dbReference type="AlphaFoldDB" id="A0A0R3TDE7"/>
<dbReference type="Proteomes" id="UP000278807">
    <property type="component" value="Unassembled WGS sequence"/>
</dbReference>
<gene>
    <name evidence="2" type="ORF">HNAJ_LOCUS5084</name>
</gene>
<evidence type="ECO:0000313" key="4">
    <source>
        <dbReference type="WBParaSite" id="HNAJ_0000508601-mRNA-1"/>
    </source>
</evidence>
<reference evidence="4" key="1">
    <citation type="submission" date="2017-02" db="UniProtKB">
        <authorList>
            <consortium name="WormBaseParasite"/>
        </authorList>
    </citation>
    <scope>IDENTIFICATION</scope>
</reference>
<feature type="compositionally biased region" description="Basic and acidic residues" evidence="1">
    <location>
        <begin position="89"/>
        <end position="98"/>
    </location>
</feature>
<dbReference type="OrthoDB" id="6433315at2759"/>
<dbReference type="EMBL" id="UZAE01004033">
    <property type="protein sequence ID" value="VDO00944.1"/>
    <property type="molecule type" value="Genomic_DNA"/>
</dbReference>
<sequence length="171" mass="19995">MRIRLHICTTMEPEQLLTSFWIQPTSASNKSPQLQPTSSQTLCGKIAIPRGKTKQHRVFWSEHLEELKRNRNALRNTDDQNGNRNALRNTDDQNGRSEDIQAWRRQAAVLRQTILKAERTSFDNFISNINYQSDSQRIIKFLGNLPKQQGKTHERNNTLKQKTAYHRLRNT</sequence>
<evidence type="ECO:0000313" key="3">
    <source>
        <dbReference type="Proteomes" id="UP000278807"/>
    </source>
</evidence>
<evidence type="ECO:0000256" key="1">
    <source>
        <dbReference type="SAM" id="MobiDB-lite"/>
    </source>
</evidence>
<name>A0A0R3TDE7_RODNA</name>
<reference evidence="2 3" key="2">
    <citation type="submission" date="2018-11" db="EMBL/GenBank/DDBJ databases">
        <authorList>
            <consortium name="Pathogen Informatics"/>
        </authorList>
    </citation>
    <scope>NUCLEOTIDE SEQUENCE [LARGE SCALE GENOMIC DNA]</scope>
</reference>
<organism evidence="4">
    <name type="scientific">Rodentolepis nana</name>
    <name type="common">Dwarf tapeworm</name>
    <name type="synonym">Hymenolepis nana</name>
    <dbReference type="NCBI Taxonomy" id="102285"/>
    <lineage>
        <taxon>Eukaryota</taxon>
        <taxon>Metazoa</taxon>
        <taxon>Spiralia</taxon>
        <taxon>Lophotrochozoa</taxon>
        <taxon>Platyhelminthes</taxon>
        <taxon>Cestoda</taxon>
        <taxon>Eucestoda</taxon>
        <taxon>Cyclophyllidea</taxon>
        <taxon>Hymenolepididae</taxon>
        <taxon>Rodentolepis</taxon>
    </lineage>
</organism>
<dbReference type="WBParaSite" id="HNAJ_0000508601-mRNA-1">
    <property type="protein sequence ID" value="HNAJ_0000508601-mRNA-1"/>
    <property type="gene ID" value="HNAJ_0000508601"/>
</dbReference>
<feature type="compositionally biased region" description="Polar residues" evidence="1">
    <location>
        <begin position="73"/>
        <end position="88"/>
    </location>
</feature>
<proteinExistence type="predicted"/>
<accession>A0A0R3TDE7</accession>
<protein>
    <submittedName>
        <fullName evidence="2 4">Uncharacterized protein</fullName>
    </submittedName>
</protein>
<evidence type="ECO:0000313" key="2">
    <source>
        <dbReference type="EMBL" id="VDO00944.1"/>
    </source>
</evidence>
<feature type="region of interest" description="Disordered" evidence="1">
    <location>
        <begin position="73"/>
        <end position="98"/>
    </location>
</feature>